<keyword evidence="2" id="KW-0812">Transmembrane</keyword>
<evidence type="ECO:0000313" key="3">
    <source>
        <dbReference type="EMBL" id="TEB07217.1"/>
    </source>
</evidence>
<accession>A0A4Y7RFW0</accession>
<organism evidence="3 4">
    <name type="scientific">Pelotomaculum schinkii</name>
    <dbReference type="NCBI Taxonomy" id="78350"/>
    <lineage>
        <taxon>Bacteria</taxon>
        <taxon>Bacillati</taxon>
        <taxon>Bacillota</taxon>
        <taxon>Clostridia</taxon>
        <taxon>Eubacteriales</taxon>
        <taxon>Desulfotomaculaceae</taxon>
        <taxon>Pelotomaculum</taxon>
    </lineage>
</organism>
<dbReference type="InterPro" id="IPR010690">
    <property type="entry name" value="YqfD"/>
</dbReference>
<gene>
    <name evidence="3" type="ORF">Psch_00764</name>
</gene>
<dbReference type="RefSeq" id="WP_190239174.1">
    <property type="nucleotide sequence ID" value="NZ_QFGA01000001.1"/>
</dbReference>
<feature type="transmembrane region" description="Helical" evidence="2">
    <location>
        <begin position="91"/>
        <end position="113"/>
    </location>
</feature>
<keyword evidence="2" id="KW-1133">Transmembrane helix</keyword>
<name>A0A4Y7RFW0_9FIRM</name>
<feature type="region of interest" description="Disordered" evidence="1">
    <location>
        <begin position="227"/>
        <end position="255"/>
    </location>
</feature>
<keyword evidence="2" id="KW-0472">Membrane</keyword>
<evidence type="ECO:0000256" key="1">
    <source>
        <dbReference type="SAM" id="MobiDB-lite"/>
    </source>
</evidence>
<comment type="caution">
    <text evidence="3">The sequence shown here is derived from an EMBL/GenBank/DDBJ whole genome shotgun (WGS) entry which is preliminary data.</text>
</comment>
<reference evidence="3 4" key="1">
    <citation type="journal article" date="2018" name="Environ. Microbiol.">
        <title>Novel energy conservation strategies and behaviour of Pelotomaculum schinkii driving syntrophic propionate catabolism.</title>
        <authorList>
            <person name="Hidalgo-Ahumada C.A.P."/>
            <person name="Nobu M.K."/>
            <person name="Narihiro T."/>
            <person name="Tamaki H."/>
            <person name="Liu W.T."/>
            <person name="Kamagata Y."/>
            <person name="Stams A.J.M."/>
            <person name="Imachi H."/>
            <person name="Sousa D.Z."/>
        </authorList>
    </citation>
    <scope>NUCLEOTIDE SEQUENCE [LARGE SCALE GENOMIC DNA]</scope>
    <source>
        <strain evidence="3 4">HH</strain>
    </source>
</reference>
<feature type="compositionally biased region" description="Basic and acidic residues" evidence="1">
    <location>
        <begin position="234"/>
        <end position="250"/>
    </location>
</feature>
<sequence>MLLFRLMSALLGYVVILVTGKATERFVNMAASRGIYLWDITRVREGAVLLKVRLGAVKALRHIARRTKCRFHFERRVGFPFLYKRLLRRKALALGVLFFLGALYFLSSFVWFIEVKGTERLTVPEVLGAAAEAGLNRGMPKWRVEPGRVEAALEEKLPLVAWTGVYIKGAKVTIEVAERVVPDAEDNRPSHIIATKAGLVKDVLVLNGHPAVKEGDTVSPGQVLISGEIPPLEEPPKPGEEQKQGEEANKPKKPSRFVHARGIVRARVWYDGYGEAKIAETGRRLTGRSETRVSIKFKGKEIILSGDQNIPYELYETETFVKTIPQWRNLEVPVELVTIKYFEMAEYREELGIEGARSLAGERALAEAAGLVPEEAGIVNRSLEEVQTGHPENIVRVKVTVETIEEIGAESLFKP</sequence>
<dbReference type="PIRSF" id="PIRSF029895">
    <property type="entry name" value="SpoIV"/>
    <property type="match status" value="1"/>
</dbReference>
<protein>
    <submittedName>
        <fullName evidence="3">Putative stage IV sporulation protein YqfD</fullName>
    </submittedName>
</protein>
<evidence type="ECO:0000256" key="2">
    <source>
        <dbReference type="SAM" id="Phobius"/>
    </source>
</evidence>
<dbReference type="EMBL" id="QFGA01000001">
    <property type="protein sequence ID" value="TEB07217.1"/>
    <property type="molecule type" value="Genomic_DNA"/>
</dbReference>
<dbReference type="Proteomes" id="UP000298324">
    <property type="component" value="Unassembled WGS sequence"/>
</dbReference>
<keyword evidence="4" id="KW-1185">Reference proteome</keyword>
<evidence type="ECO:0000313" key="4">
    <source>
        <dbReference type="Proteomes" id="UP000298324"/>
    </source>
</evidence>
<dbReference type="NCBIfam" id="TIGR02876">
    <property type="entry name" value="spore_yqfD"/>
    <property type="match status" value="1"/>
</dbReference>
<dbReference type="AlphaFoldDB" id="A0A4Y7RFW0"/>
<dbReference type="Pfam" id="PF06898">
    <property type="entry name" value="YqfD"/>
    <property type="match status" value="1"/>
</dbReference>
<proteinExistence type="predicted"/>